<gene>
    <name evidence="2" type="ORF">CKAH01_18182</name>
</gene>
<evidence type="ECO:0000313" key="3">
    <source>
        <dbReference type="Proteomes" id="UP001281614"/>
    </source>
</evidence>
<proteinExistence type="predicted"/>
<keyword evidence="3" id="KW-1185">Reference proteome</keyword>
<accession>A0AAE0D381</accession>
<name>A0AAE0D381_COLKA</name>
<evidence type="ECO:0000313" key="2">
    <source>
        <dbReference type="EMBL" id="KAK2746865.1"/>
    </source>
</evidence>
<organism evidence="2 3">
    <name type="scientific">Colletotrichum kahawae</name>
    <name type="common">Coffee berry disease fungus</name>
    <dbReference type="NCBI Taxonomy" id="34407"/>
    <lineage>
        <taxon>Eukaryota</taxon>
        <taxon>Fungi</taxon>
        <taxon>Dikarya</taxon>
        <taxon>Ascomycota</taxon>
        <taxon>Pezizomycotina</taxon>
        <taxon>Sordariomycetes</taxon>
        <taxon>Hypocreomycetidae</taxon>
        <taxon>Glomerellales</taxon>
        <taxon>Glomerellaceae</taxon>
        <taxon>Colletotrichum</taxon>
        <taxon>Colletotrichum gloeosporioides species complex</taxon>
    </lineage>
</organism>
<sequence length="237" mass="26222">MSGKRTPAGSNRRRDVGRFHPYQSPASARANLEPSRPPSTPRRRLFQSTPEISSPSLTTRQRRAAEADAYLADFLVGAPEEGHSELAGYDQFFAISGPSASESCHETSAAHNTSARTPASSAVRRYYSVTWSIRSREEYITKTMVDRTERFTRFIFHPASVRITRTPGDGIIEHGVPQAETSLYGGIDVDLQGRWVITEDKVLRVSRFLRTLASGCDVECLTRDTGVVGEEELGDEA</sequence>
<protein>
    <submittedName>
        <fullName evidence="2">Uncharacterized protein</fullName>
    </submittedName>
</protein>
<reference evidence="2" key="1">
    <citation type="submission" date="2023-02" db="EMBL/GenBank/DDBJ databases">
        <title>Colletotrichum kahawae CIFC_Que2 genome sequencing and assembly.</title>
        <authorList>
            <person name="Baroncelli R."/>
        </authorList>
    </citation>
    <scope>NUCLEOTIDE SEQUENCE</scope>
    <source>
        <strain evidence="2">CIFC_Que2</strain>
    </source>
</reference>
<feature type="compositionally biased region" description="Polar residues" evidence="1">
    <location>
        <begin position="46"/>
        <end position="59"/>
    </location>
</feature>
<dbReference type="EMBL" id="VYYT01000292">
    <property type="protein sequence ID" value="KAK2746865.1"/>
    <property type="molecule type" value="Genomic_DNA"/>
</dbReference>
<comment type="caution">
    <text evidence="2">The sequence shown here is derived from an EMBL/GenBank/DDBJ whole genome shotgun (WGS) entry which is preliminary data.</text>
</comment>
<dbReference type="AlphaFoldDB" id="A0AAE0D381"/>
<dbReference type="Proteomes" id="UP001281614">
    <property type="component" value="Unassembled WGS sequence"/>
</dbReference>
<evidence type="ECO:0000256" key="1">
    <source>
        <dbReference type="SAM" id="MobiDB-lite"/>
    </source>
</evidence>
<feature type="region of interest" description="Disordered" evidence="1">
    <location>
        <begin position="1"/>
        <end position="61"/>
    </location>
</feature>